<accession>A0A1C7NGH9</accession>
<gene>
    <name evidence="1" type="ORF">A0J61_03710</name>
</gene>
<feature type="non-terminal residue" evidence="1">
    <location>
        <position position="1"/>
    </location>
</feature>
<keyword evidence="2" id="KW-1185">Reference proteome</keyword>
<organism evidence="1 2">
    <name type="scientific">Choanephora cucurbitarum</name>
    <dbReference type="NCBI Taxonomy" id="101091"/>
    <lineage>
        <taxon>Eukaryota</taxon>
        <taxon>Fungi</taxon>
        <taxon>Fungi incertae sedis</taxon>
        <taxon>Mucoromycota</taxon>
        <taxon>Mucoromycotina</taxon>
        <taxon>Mucoromycetes</taxon>
        <taxon>Mucorales</taxon>
        <taxon>Mucorineae</taxon>
        <taxon>Choanephoraceae</taxon>
        <taxon>Choanephoroideae</taxon>
        <taxon>Choanephora</taxon>
    </lineage>
</organism>
<comment type="caution">
    <text evidence="1">The sequence shown here is derived from an EMBL/GenBank/DDBJ whole genome shotgun (WGS) entry which is preliminary data.</text>
</comment>
<dbReference type="OrthoDB" id="298344at2759"/>
<evidence type="ECO:0000313" key="2">
    <source>
        <dbReference type="Proteomes" id="UP000093000"/>
    </source>
</evidence>
<reference evidence="1 2" key="1">
    <citation type="submission" date="2016-03" db="EMBL/GenBank/DDBJ databases">
        <title>Choanephora cucurbitarum.</title>
        <authorList>
            <person name="Min B."/>
            <person name="Park H."/>
            <person name="Park J.-H."/>
            <person name="Shin H.-D."/>
            <person name="Choi I.-G."/>
        </authorList>
    </citation>
    <scope>NUCLEOTIDE SEQUENCE [LARGE SCALE GENOMIC DNA]</scope>
    <source>
        <strain evidence="1 2">KUS-F28377</strain>
    </source>
</reference>
<dbReference type="Proteomes" id="UP000093000">
    <property type="component" value="Unassembled WGS sequence"/>
</dbReference>
<protein>
    <submittedName>
        <fullName evidence="1">Uncharacterized protein</fullName>
    </submittedName>
</protein>
<name>A0A1C7NGH9_9FUNG</name>
<dbReference type="InParanoid" id="A0A1C7NGH9"/>
<dbReference type="STRING" id="101091.A0A1C7NGH9"/>
<evidence type="ECO:0000313" key="1">
    <source>
        <dbReference type="EMBL" id="OBZ88241.1"/>
    </source>
</evidence>
<sequence>LCFTSILAKPPAKETADDLSSKLEKSIRRLDIGDTKKKNEHPSPCSQCKKTIPRIQCTALKENSDKPCTYSFCTDCVKKATGEDLEWIKNNNASFVSTNGRPIKHRSVLTNNKWACLICRGLCPCEYCKNVTPRLVFNAKAANIIQPPELTPVDLIYSEEEIWTRLQIRELLFRFGDLHKFDHRFIGPLQNVQGDWRLKRFGAYVVCHVLTILSSSIHYDLTCLDTEDTVPQKAKRILSGWMAEKKLSQVYMDTETRRQALLDIVLQEGMSGKRWLEIAELLAAAQVEDLPIPTNRDLVRKTRNQDDMDIDDDEEEERIREIELKIRRFQKSSRSLSLLSLKDELKLIHMLLELILFEQEVKQSLSVPNKTKEIELEFKKLSKEFFAEDTKNKSRRNALKNRMTQLSSVRDKQEELGKVQIELDSLETFIRDERLKFETQKIERDTYMAKAQRRTGPLGTDHLGNEYWLFSNMLSLHHGNDLRNSEPYWAYGIIIIGPGFMQSGERKWWSIKGKQNLSLLADWLKQEERIHSNEALGSIANKVYQRVEHLTALEWVVYGDGFFS</sequence>
<dbReference type="AlphaFoldDB" id="A0A1C7NGH9"/>
<proteinExistence type="predicted"/>
<dbReference type="EMBL" id="LUGH01000165">
    <property type="protein sequence ID" value="OBZ88241.1"/>
    <property type="molecule type" value="Genomic_DNA"/>
</dbReference>